<gene>
    <name evidence="2" type="ORF">EXU30_19720</name>
</gene>
<dbReference type="EMBL" id="CP036200">
    <property type="protein sequence ID" value="QBF84654.1"/>
    <property type="molecule type" value="Genomic_DNA"/>
</dbReference>
<proteinExistence type="predicted"/>
<accession>A0A411PMA1</accession>
<evidence type="ECO:0000256" key="1">
    <source>
        <dbReference type="SAM" id="MobiDB-lite"/>
    </source>
</evidence>
<dbReference type="KEGG" id="smai:EXU30_19720"/>
<dbReference type="AlphaFoldDB" id="A0A411PMA1"/>
<name>A0A411PMA1_9GAMM</name>
<reference evidence="2 3" key="1">
    <citation type="submission" date="2019-02" db="EMBL/GenBank/DDBJ databases">
        <title>Shewanella sp. D4-2 isolated from Dokdo Island.</title>
        <authorList>
            <person name="Baek K."/>
        </authorList>
    </citation>
    <scope>NUCLEOTIDE SEQUENCE [LARGE SCALE GENOMIC DNA]</scope>
    <source>
        <strain evidence="2 3">D4-2</strain>
    </source>
</reference>
<organism evidence="2 3">
    <name type="scientific">Shewanella maritima</name>
    <dbReference type="NCBI Taxonomy" id="2520507"/>
    <lineage>
        <taxon>Bacteria</taxon>
        <taxon>Pseudomonadati</taxon>
        <taxon>Pseudomonadota</taxon>
        <taxon>Gammaproteobacteria</taxon>
        <taxon>Alteromonadales</taxon>
        <taxon>Shewanellaceae</taxon>
        <taxon>Shewanella</taxon>
    </lineage>
</organism>
<sequence length="153" mass="16686">MNRSNIINLAGGQEKAQAALDALRAERPDLAETFNAAPDSAAANAILEMAVRAQNSKTAAPQGDHFKRKNAKEIVQDSISTDSQPMTARVYAESLQRLRKSGAWDGENYNHPAVKELSGRMLQNMQSFRRGNAEQAAKTGQDGRYSGLNLNQL</sequence>
<dbReference type="RefSeq" id="WP_130602979.1">
    <property type="nucleotide sequence ID" value="NZ_CP036200.1"/>
</dbReference>
<dbReference type="Proteomes" id="UP000291106">
    <property type="component" value="Chromosome"/>
</dbReference>
<evidence type="ECO:0000313" key="2">
    <source>
        <dbReference type="EMBL" id="QBF84654.1"/>
    </source>
</evidence>
<evidence type="ECO:0000313" key="3">
    <source>
        <dbReference type="Proteomes" id="UP000291106"/>
    </source>
</evidence>
<feature type="region of interest" description="Disordered" evidence="1">
    <location>
        <begin position="132"/>
        <end position="153"/>
    </location>
</feature>
<protein>
    <submittedName>
        <fullName evidence="2">Uncharacterized protein</fullName>
    </submittedName>
</protein>
<keyword evidence="3" id="KW-1185">Reference proteome</keyword>